<feature type="transmembrane region" description="Helical" evidence="1">
    <location>
        <begin position="228"/>
        <end position="245"/>
    </location>
</feature>
<gene>
    <name evidence="2" type="ORF">DSTB1V02_LOCUS5452</name>
</gene>
<protein>
    <submittedName>
        <fullName evidence="2">Uncharacterized protein</fullName>
    </submittedName>
</protein>
<evidence type="ECO:0000256" key="1">
    <source>
        <dbReference type="SAM" id="Phobius"/>
    </source>
</evidence>
<dbReference type="Proteomes" id="UP000677054">
    <property type="component" value="Unassembled WGS sequence"/>
</dbReference>
<keyword evidence="3" id="KW-1185">Reference proteome</keyword>
<feature type="transmembrane region" description="Helical" evidence="1">
    <location>
        <begin position="118"/>
        <end position="141"/>
    </location>
</feature>
<keyword evidence="1" id="KW-0812">Transmembrane</keyword>
<feature type="transmembrane region" description="Helical" evidence="1">
    <location>
        <begin position="50"/>
        <end position="73"/>
    </location>
</feature>
<organism evidence="2">
    <name type="scientific">Darwinula stevensoni</name>
    <dbReference type="NCBI Taxonomy" id="69355"/>
    <lineage>
        <taxon>Eukaryota</taxon>
        <taxon>Metazoa</taxon>
        <taxon>Ecdysozoa</taxon>
        <taxon>Arthropoda</taxon>
        <taxon>Crustacea</taxon>
        <taxon>Oligostraca</taxon>
        <taxon>Ostracoda</taxon>
        <taxon>Podocopa</taxon>
        <taxon>Podocopida</taxon>
        <taxon>Darwinulocopina</taxon>
        <taxon>Darwinuloidea</taxon>
        <taxon>Darwinulidae</taxon>
        <taxon>Darwinula</taxon>
    </lineage>
</organism>
<evidence type="ECO:0000313" key="3">
    <source>
        <dbReference type="Proteomes" id="UP000677054"/>
    </source>
</evidence>
<feature type="transmembrane region" description="Helical" evidence="1">
    <location>
        <begin position="257"/>
        <end position="277"/>
    </location>
</feature>
<dbReference type="EMBL" id="CAJPEV010000891">
    <property type="protein sequence ID" value="CAG0889339.1"/>
    <property type="molecule type" value="Genomic_DNA"/>
</dbReference>
<proteinExistence type="predicted"/>
<evidence type="ECO:0000313" key="2">
    <source>
        <dbReference type="EMBL" id="CAD7245580.1"/>
    </source>
</evidence>
<feature type="transmembrane region" description="Helical" evidence="1">
    <location>
        <begin position="198"/>
        <end position="216"/>
    </location>
</feature>
<dbReference type="OrthoDB" id="5586934at2759"/>
<feature type="transmembrane region" description="Helical" evidence="1">
    <location>
        <begin position="94"/>
        <end position="112"/>
    </location>
</feature>
<accession>A0A7R8X853</accession>
<sequence>MEAFRFVVILLFFACYVVTVVLNALASTGKLFENTPSKVSSKYSTYLTPVGWTFSIWIVIYVWLGLILVYVLSLIWRKSAGERLFETSPIADPLPLLFLCLNLILNFTWLFLWSQEWLVASAIVLFLITASGWIALVIFYVRVHEVARDLLEEGKWNMAFIRYIVFNGLETYNAWTSIAFLVNLSVVLAHVSGKSLESSANIPLSLLVGVLALWVPFEATAFDKYGRYGFMHYFVLTFAMSGIYSNEEPRSRGVNTYIVVLMALFAFLILCRSAFIAHRNSHRPQYIPL</sequence>
<dbReference type="PANTHER" id="PTHR33802:SF1">
    <property type="entry name" value="XK-RELATED PROTEIN"/>
    <property type="match status" value="1"/>
</dbReference>
<name>A0A7R8X853_9CRUS</name>
<reference evidence="2" key="1">
    <citation type="submission" date="2020-11" db="EMBL/GenBank/DDBJ databases">
        <authorList>
            <person name="Tran Van P."/>
        </authorList>
    </citation>
    <scope>NUCLEOTIDE SEQUENCE</scope>
</reference>
<dbReference type="AlphaFoldDB" id="A0A7R8X853"/>
<keyword evidence="1" id="KW-1133">Transmembrane helix</keyword>
<dbReference type="PANTHER" id="PTHR33802">
    <property type="entry name" value="SI:CH211-161H7.5-RELATED"/>
    <property type="match status" value="1"/>
</dbReference>
<keyword evidence="1" id="KW-0472">Membrane</keyword>
<dbReference type="EMBL" id="LR900408">
    <property type="protein sequence ID" value="CAD7245580.1"/>
    <property type="molecule type" value="Genomic_DNA"/>
</dbReference>